<evidence type="ECO:0000313" key="1">
    <source>
        <dbReference type="EMBL" id="SOQ41321.1"/>
    </source>
</evidence>
<reference evidence="1" key="1">
    <citation type="submission" date="2016-07" db="EMBL/GenBank/DDBJ databases">
        <authorList>
            <person name="Bretaudeau A."/>
        </authorList>
    </citation>
    <scope>NUCLEOTIDE SEQUENCE</scope>
    <source>
        <strain evidence="1">Rice</strain>
        <tissue evidence="1">Whole body</tissue>
    </source>
</reference>
<proteinExistence type="predicted"/>
<protein>
    <submittedName>
        <fullName evidence="1">SFRICE_023899</fullName>
    </submittedName>
</protein>
<sequence length="86" mass="9585">MDNHPSISPDLDEARGNNNISEIIKYSKLVKIQLKGEKKASTSSSPSEYFIMSTITIHNTDPFKIKNSEPRAACWFTKLGTCPTNP</sequence>
<dbReference type="EMBL" id="ODYU01003040">
    <property type="protein sequence ID" value="SOQ41321.1"/>
    <property type="molecule type" value="Genomic_DNA"/>
</dbReference>
<name>A0A2H1VKK0_SPOFR</name>
<dbReference type="AlphaFoldDB" id="A0A2H1VKK0"/>
<accession>A0A2H1VKK0</accession>
<organism evidence="1">
    <name type="scientific">Spodoptera frugiperda</name>
    <name type="common">Fall armyworm</name>
    <dbReference type="NCBI Taxonomy" id="7108"/>
    <lineage>
        <taxon>Eukaryota</taxon>
        <taxon>Metazoa</taxon>
        <taxon>Ecdysozoa</taxon>
        <taxon>Arthropoda</taxon>
        <taxon>Hexapoda</taxon>
        <taxon>Insecta</taxon>
        <taxon>Pterygota</taxon>
        <taxon>Neoptera</taxon>
        <taxon>Endopterygota</taxon>
        <taxon>Lepidoptera</taxon>
        <taxon>Glossata</taxon>
        <taxon>Ditrysia</taxon>
        <taxon>Noctuoidea</taxon>
        <taxon>Noctuidae</taxon>
        <taxon>Amphipyrinae</taxon>
        <taxon>Spodoptera</taxon>
    </lineage>
</organism>
<gene>
    <name evidence="1" type="ORF">SFRICE_023899</name>
</gene>